<dbReference type="AlphaFoldDB" id="A0A8J6NJS5"/>
<dbReference type="InterPro" id="IPR051468">
    <property type="entry name" value="Fungal_SecMetab_SDRs"/>
</dbReference>
<dbReference type="PANTHER" id="PTHR43544:SF7">
    <property type="entry name" value="NADB-LER2"/>
    <property type="match status" value="1"/>
</dbReference>
<keyword evidence="2" id="KW-0560">Oxidoreductase</keyword>
<comment type="similarity">
    <text evidence="3">Belongs to the short-chain dehydrogenases/reductases (SDR) family.</text>
</comment>
<dbReference type="PRINTS" id="PR00080">
    <property type="entry name" value="SDRFAMILY"/>
</dbReference>
<dbReference type="PRINTS" id="PR00081">
    <property type="entry name" value="GDHRDH"/>
</dbReference>
<evidence type="ECO:0000256" key="3">
    <source>
        <dbReference type="RuleBase" id="RU000363"/>
    </source>
</evidence>
<accession>A0A8J6NJS5</accession>
<protein>
    <submittedName>
        <fullName evidence="4">SDR family oxidoreductase</fullName>
    </submittedName>
</protein>
<evidence type="ECO:0000256" key="1">
    <source>
        <dbReference type="ARBA" id="ARBA00022857"/>
    </source>
</evidence>
<evidence type="ECO:0000256" key="2">
    <source>
        <dbReference type="ARBA" id="ARBA00023002"/>
    </source>
</evidence>
<comment type="caution">
    <text evidence="4">The sequence shown here is derived from an EMBL/GenBank/DDBJ whole genome shotgun (WGS) entry which is preliminary data.</text>
</comment>
<gene>
    <name evidence="4" type="ORF">H8E29_02930</name>
</gene>
<name>A0A8J6NJS5_9CHLR</name>
<dbReference type="Proteomes" id="UP000614469">
    <property type="component" value="Unassembled WGS sequence"/>
</dbReference>
<evidence type="ECO:0000313" key="5">
    <source>
        <dbReference type="Proteomes" id="UP000614469"/>
    </source>
</evidence>
<dbReference type="InterPro" id="IPR002347">
    <property type="entry name" value="SDR_fam"/>
</dbReference>
<dbReference type="EMBL" id="JACNJN010000053">
    <property type="protein sequence ID" value="MBC8334195.1"/>
    <property type="molecule type" value="Genomic_DNA"/>
</dbReference>
<dbReference type="CDD" id="cd05325">
    <property type="entry name" value="carb_red_sniffer_like_SDR_c"/>
    <property type="match status" value="1"/>
</dbReference>
<reference evidence="4 5" key="1">
    <citation type="submission" date="2020-08" db="EMBL/GenBank/DDBJ databases">
        <title>Bridging the membrane lipid divide: bacteria of the FCB group superphylum have the potential to synthesize archaeal ether lipids.</title>
        <authorList>
            <person name="Villanueva L."/>
            <person name="Von Meijenfeldt F.A.B."/>
            <person name="Westbye A.B."/>
            <person name="Yadav S."/>
            <person name="Hopmans E.C."/>
            <person name="Dutilh B.E."/>
            <person name="Sinninghe Damste J.S."/>
        </authorList>
    </citation>
    <scope>NUCLEOTIDE SEQUENCE [LARGE SCALE GENOMIC DNA]</scope>
    <source>
        <strain evidence="4">NIOZ-UU36</strain>
    </source>
</reference>
<organism evidence="4 5">
    <name type="scientific">Candidatus Desulfolinea nitratireducens</name>
    <dbReference type="NCBI Taxonomy" id="2841698"/>
    <lineage>
        <taxon>Bacteria</taxon>
        <taxon>Bacillati</taxon>
        <taxon>Chloroflexota</taxon>
        <taxon>Anaerolineae</taxon>
        <taxon>Anaerolineales</taxon>
        <taxon>Anaerolineales incertae sedis</taxon>
        <taxon>Candidatus Desulfolinea</taxon>
    </lineage>
</organism>
<dbReference type="Gene3D" id="3.40.50.720">
    <property type="entry name" value="NAD(P)-binding Rossmann-like Domain"/>
    <property type="match status" value="1"/>
</dbReference>
<dbReference type="PANTHER" id="PTHR43544">
    <property type="entry name" value="SHORT-CHAIN DEHYDROGENASE/REDUCTASE"/>
    <property type="match status" value="1"/>
</dbReference>
<proteinExistence type="inferred from homology"/>
<dbReference type="GO" id="GO:0005737">
    <property type="term" value="C:cytoplasm"/>
    <property type="evidence" value="ECO:0007669"/>
    <property type="project" value="TreeGrafter"/>
</dbReference>
<dbReference type="SUPFAM" id="SSF51735">
    <property type="entry name" value="NAD(P)-binding Rossmann-fold domains"/>
    <property type="match status" value="1"/>
</dbReference>
<sequence length="232" mass="24887">MTRVVVTGANRGLGLELVLQCVQRGDQVFAGCRSPEKASSLEEISTKYPGQVTMLPLEVSDNESIAQCAVKVAAKIDGLDLLFNNAAIHMGDEHLSEVKAETLLKTTHVNAVGAVLVAQAFINLLKKGTDPKLINVSSEAGSIGGMGDFRGYNYYGSKAAMNMYTRSLAWDPETEGVTVIAIHPGWVRTDMGGSEAHLSTAESAEGLLQVADGLAPEDNGKFYTWEGHEYPW</sequence>
<keyword evidence="1" id="KW-0521">NADP</keyword>
<dbReference type="InterPro" id="IPR036291">
    <property type="entry name" value="NAD(P)-bd_dom_sf"/>
</dbReference>
<dbReference type="GO" id="GO:0016491">
    <property type="term" value="F:oxidoreductase activity"/>
    <property type="evidence" value="ECO:0007669"/>
    <property type="project" value="UniProtKB-KW"/>
</dbReference>
<evidence type="ECO:0000313" key="4">
    <source>
        <dbReference type="EMBL" id="MBC8334195.1"/>
    </source>
</evidence>
<dbReference type="Pfam" id="PF00106">
    <property type="entry name" value="adh_short"/>
    <property type="match status" value="1"/>
</dbReference>